<dbReference type="RefSeq" id="WP_039634690.1">
    <property type="nucleotide sequence ID" value="NZ_AYSO01000018.1"/>
</dbReference>
<reference evidence="2 3" key="1">
    <citation type="journal article" date="2015" name="Infect. Genet. Evol.">
        <title>Genomic sequences of six botulinum neurotoxin-producing strains representing three clostridial species illustrate the mobility and diversity of botulinum neurotoxin genes.</title>
        <authorList>
            <person name="Smith T.J."/>
            <person name="Hill K.K."/>
            <person name="Xie G."/>
            <person name="Foley B.T."/>
            <person name="Williamson C.H."/>
            <person name="Foster J.T."/>
            <person name="Johnson S.L."/>
            <person name="Chertkov O."/>
            <person name="Teshima H."/>
            <person name="Gibbons H.S."/>
            <person name="Johnsky L.A."/>
            <person name="Karavis M.A."/>
            <person name="Smith L.A."/>
        </authorList>
    </citation>
    <scope>NUCLEOTIDE SEQUENCE [LARGE SCALE GENOMIC DNA]</scope>
    <source>
        <strain evidence="2 3">CDC 2741</strain>
    </source>
</reference>
<keyword evidence="1" id="KW-0812">Transmembrane</keyword>
<accession>A0A0C1U3E5</accession>
<protein>
    <submittedName>
        <fullName evidence="2">Putative membrane protein</fullName>
    </submittedName>
</protein>
<sequence length="208" mass="23525">MLNLITKEQQKCYFKLFKISIIGLFILIYFMAVVSRVENNPDMQIYKNIFKFICGIEVLLFTALSSMMHFKVSKEDISRKELSLRFFSIGILTAIFMILGYIIVTGIFLITESIKPILNDSISFSMIIFGIEEIIITSIIVASVGIIGIWLAIEKKSLASNMAISMVIIILLETLINGLSLNIQLNVSIILVMLAMILTFIKKRKQAI</sequence>
<feature type="transmembrane region" description="Helical" evidence="1">
    <location>
        <begin position="183"/>
        <end position="201"/>
    </location>
</feature>
<keyword evidence="1" id="KW-0472">Membrane</keyword>
<feature type="transmembrane region" description="Helical" evidence="1">
    <location>
        <begin position="158"/>
        <end position="177"/>
    </location>
</feature>
<keyword evidence="1" id="KW-1133">Transmembrane helix</keyword>
<gene>
    <name evidence="2" type="ORF">U732_2377</name>
</gene>
<evidence type="ECO:0000313" key="2">
    <source>
        <dbReference type="EMBL" id="KIE45983.1"/>
    </source>
</evidence>
<feature type="transmembrane region" description="Helical" evidence="1">
    <location>
        <begin position="49"/>
        <end position="70"/>
    </location>
</feature>
<evidence type="ECO:0000313" key="3">
    <source>
        <dbReference type="Proteomes" id="UP000031366"/>
    </source>
</evidence>
<feature type="transmembrane region" description="Helical" evidence="1">
    <location>
        <begin position="82"/>
        <end position="110"/>
    </location>
</feature>
<evidence type="ECO:0000256" key="1">
    <source>
        <dbReference type="SAM" id="Phobius"/>
    </source>
</evidence>
<keyword evidence="3" id="KW-1185">Reference proteome</keyword>
<dbReference type="OrthoDB" id="9784784at2"/>
<dbReference type="Proteomes" id="UP000031366">
    <property type="component" value="Unassembled WGS sequence"/>
</dbReference>
<dbReference type="EMBL" id="AYSO01000018">
    <property type="protein sequence ID" value="KIE45983.1"/>
    <property type="molecule type" value="Genomic_DNA"/>
</dbReference>
<dbReference type="STRING" id="29341.RSJ17_02315"/>
<name>A0A0C1U3E5_9CLOT</name>
<feature type="transmembrane region" description="Helical" evidence="1">
    <location>
        <begin position="122"/>
        <end position="151"/>
    </location>
</feature>
<proteinExistence type="predicted"/>
<organism evidence="2 3">
    <name type="scientific">Clostridium argentinense CDC 2741</name>
    <dbReference type="NCBI Taxonomy" id="1418104"/>
    <lineage>
        <taxon>Bacteria</taxon>
        <taxon>Bacillati</taxon>
        <taxon>Bacillota</taxon>
        <taxon>Clostridia</taxon>
        <taxon>Eubacteriales</taxon>
        <taxon>Clostridiaceae</taxon>
        <taxon>Clostridium</taxon>
    </lineage>
</organism>
<comment type="caution">
    <text evidence="2">The sequence shown here is derived from an EMBL/GenBank/DDBJ whole genome shotgun (WGS) entry which is preliminary data.</text>
</comment>
<feature type="transmembrane region" description="Helical" evidence="1">
    <location>
        <begin position="12"/>
        <end position="37"/>
    </location>
</feature>
<dbReference type="AlphaFoldDB" id="A0A0C1U3E5"/>